<dbReference type="InterPro" id="IPR019587">
    <property type="entry name" value="Polyketide_cyclase/dehydratase"/>
</dbReference>
<dbReference type="EMBL" id="HBEJ01009809">
    <property type="protein sequence ID" value="CAD8370051.1"/>
    <property type="molecule type" value="Transcribed_RNA"/>
</dbReference>
<dbReference type="InterPro" id="IPR023393">
    <property type="entry name" value="START-like_dom_sf"/>
</dbReference>
<gene>
    <name evidence="1" type="ORF">MPOL1434_LOCUS5770</name>
</gene>
<dbReference type="AlphaFoldDB" id="A0A7S0ARK6"/>
<evidence type="ECO:0000313" key="1">
    <source>
        <dbReference type="EMBL" id="CAD8370051.1"/>
    </source>
</evidence>
<sequence>MNFEVKRSIVIEKPVEDVWNLLWDGSADTFGEGIAKILSNVKATNKVLTDGQFQVNGISGRELSMVDGSFYTEMLRRVDEENRILSYDISGIPFGIVPTGTWTVSNAKDDANKTELSVTDVATLSYWPPQFLAYPVFTLMLPGVFDAMLADIKHYAETGEPSPAKVEAINKCASKKK</sequence>
<protein>
    <recommendedName>
        <fullName evidence="2">SRPBCC family protein</fullName>
    </recommendedName>
</protein>
<accession>A0A7S0ARK6</accession>
<proteinExistence type="predicted"/>
<name>A0A7S0ARK6_9STRA</name>
<organism evidence="1">
    <name type="scientific">Minutocellus polymorphus</name>
    <dbReference type="NCBI Taxonomy" id="265543"/>
    <lineage>
        <taxon>Eukaryota</taxon>
        <taxon>Sar</taxon>
        <taxon>Stramenopiles</taxon>
        <taxon>Ochrophyta</taxon>
        <taxon>Bacillariophyta</taxon>
        <taxon>Mediophyceae</taxon>
        <taxon>Cymatosirophycidae</taxon>
        <taxon>Cymatosirales</taxon>
        <taxon>Cymatosiraceae</taxon>
        <taxon>Minutocellus</taxon>
    </lineage>
</organism>
<reference evidence="1" key="1">
    <citation type="submission" date="2021-01" db="EMBL/GenBank/DDBJ databases">
        <authorList>
            <person name="Corre E."/>
            <person name="Pelletier E."/>
            <person name="Niang G."/>
            <person name="Scheremetjew M."/>
            <person name="Finn R."/>
            <person name="Kale V."/>
            <person name="Holt S."/>
            <person name="Cochrane G."/>
            <person name="Meng A."/>
            <person name="Brown T."/>
            <person name="Cohen L."/>
        </authorList>
    </citation>
    <scope>NUCLEOTIDE SEQUENCE</scope>
    <source>
        <strain evidence="1">CCMP3303</strain>
    </source>
</reference>
<dbReference type="Pfam" id="PF10604">
    <property type="entry name" value="Polyketide_cyc2"/>
    <property type="match status" value="1"/>
</dbReference>
<dbReference type="Gene3D" id="3.30.530.20">
    <property type="match status" value="1"/>
</dbReference>
<evidence type="ECO:0008006" key="2">
    <source>
        <dbReference type="Google" id="ProtNLM"/>
    </source>
</evidence>
<dbReference type="SUPFAM" id="SSF55961">
    <property type="entry name" value="Bet v1-like"/>
    <property type="match status" value="1"/>
</dbReference>